<evidence type="ECO:0000313" key="7">
    <source>
        <dbReference type="EMBL" id="UOB19222.1"/>
    </source>
</evidence>
<proteinExistence type="predicted"/>
<evidence type="ECO:0000256" key="4">
    <source>
        <dbReference type="ARBA" id="ARBA00023136"/>
    </source>
</evidence>
<sequence length="530" mass="57189">MFKNLKNDMPASIVVFFVALPLCLGIALASGAPLFSGLIAGIIGGIVVGALSGSHIGVSGPAAGLAAIVLVAIGDLGGYENFLVAVVLGGVIQLLFGILKAGVIGYYFPSSVIKGMLTGIGIIIILKQIPHFFGYDSDPEGDFAFFQIDGQNTFSEILNSINYITPGSAIIAIIGLAILIFWEKVLSKKAKIFQLIQGPLVAVVIGILFYVFTKGTSFLGIPGENLVSVPIPENIDSFFGQFSFPNFGVITNSDIWITAFTIALVASLETLLCVEATDKLDPEKRVTPTNRELLAQGTGNIFSGLIGGLPITQVIVRSSANIQSGGKTKLSAIIHGFLLLISVILIPRLLNMIPLSVLAAILFMVGYKLAKPALFKKMYKLGWKQFVPFAVTVAGIVFTDLLTGIGLGLGVGVVVILLKSYQNSHFLHIEDKSNGKHKIKMTLAEEVTFFNKGAILKELDSLPRDTYLELDLMKTRYLDYDIIEILEDFSHIAKERNIDIKLVSKRGVEENPTSFIKFFRTRPKSSISLS</sequence>
<gene>
    <name evidence="7" type="ORF">MQE35_07960</name>
</gene>
<dbReference type="EMBL" id="CP094358">
    <property type="protein sequence ID" value="UOB19222.1"/>
    <property type="molecule type" value="Genomic_DNA"/>
</dbReference>
<dbReference type="AlphaFoldDB" id="A0A9E7A1E6"/>
<evidence type="ECO:0000256" key="5">
    <source>
        <dbReference type="SAM" id="Phobius"/>
    </source>
</evidence>
<feature type="transmembrane region" description="Helical" evidence="5">
    <location>
        <begin position="194"/>
        <end position="212"/>
    </location>
</feature>
<keyword evidence="8" id="KW-1185">Reference proteome</keyword>
<name>A0A9E7A1E6_9FLAO</name>
<protein>
    <submittedName>
        <fullName evidence="7">SulP family inorganic anion transporter</fullName>
    </submittedName>
</protein>
<feature type="transmembrane region" description="Helical" evidence="5">
    <location>
        <begin position="352"/>
        <end position="370"/>
    </location>
</feature>
<evidence type="ECO:0000256" key="2">
    <source>
        <dbReference type="ARBA" id="ARBA00022692"/>
    </source>
</evidence>
<feature type="transmembrane region" description="Helical" evidence="5">
    <location>
        <begin position="391"/>
        <end position="418"/>
    </location>
</feature>
<organism evidence="7 8">
    <name type="scientific">Abyssalbus ytuae</name>
    <dbReference type="NCBI Taxonomy" id="2926907"/>
    <lineage>
        <taxon>Bacteria</taxon>
        <taxon>Pseudomonadati</taxon>
        <taxon>Bacteroidota</taxon>
        <taxon>Flavobacteriia</taxon>
        <taxon>Flavobacteriales</taxon>
        <taxon>Flavobacteriaceae</taxon>
        <taxon>Abyssalbus</taxon>
    </lineage>
</organism>
<dbReference type="PANTHER" id="PTHR11814">
    <property type="entry name" value="SULFATE TRANSPORTER"/>
    <property type="match status" value="1"/>
</dbReference>
<feature type="transmembrane region" description="Helical" evidence="5">
    <location>
        <begin position="255"/>
        <end position="274"/>
    </location>
</feature>
<keyword evidence="3 5" id="KW-1133">Transmembrane helix</keyword>
<comment type="subcellular location">
    <subcellularLocation>
        <location evidence="1">Membrane</location>
        <topology evidence="1">Multi-pass membrane protein</topology>
    </subcellularLocation>
</comment>
<dbReference type="InterPro" id="IPR011547">
    <property type="entry name" value="SLC26A/SulP_dom"/>
</dbReference>
<dbReference type="GO" id="GO:0016020">
    <property type="term" value="C:membrane"/>
    <property type="evidence" value="ECO:0007669"/>
    <property type="project" value="UniProtKB-SubCell"/>
</dbReference>
<accession>A0A9E7A1E6</accession>
<evidence type="ECO:0000256" key="1">
    <source>
        <dbReference type="ARBA" id="ARBA00004141"/>
    </source>
</evidence>
<feature type="transmembrane region" description="Helical" evidence="5">
    <location>
        <begin position="163"/>
        <end position="182"/>
    </location>
</feature>
<dbReference type="Pfam" id="PF00916">
    <property type="entry name" value="Sulfate_transp"/>
    <property type="match status" value="1"/>
</dbReference>
<keyword evidence="2 5" id="KW-0812">Transmembrane</keyword>
<dbReference type="GO" id="GO:0055085">
    <property type="term" value="P:transmembrane transport"/>
    <property type="evidence" value="ECO:0007669"/>
    <property type="project" value="InterPro"/>
</dbReference>
<dbReference type="RefSeq" id="WP_255845839.1">
    <property type="nucleotide sequence ID" value="NZ_CP094358.1"/>
</dbReference>
<evidence type="ECO:0000259" key="6">
    <source>
        <dbReference type="Pfam" id="PF00916"/>
    </source>
</evidence>
<evidence type="ECO:0000256" key="3">
    <source>
        <dbReference type="ARBA" id="ARBA00022989"/>
    </source>
</evidence>
<dbReference type="KEGG" id="fbm:MQE35_07960"/>
<evidence type="ECO:0000313" key="8">
    <source>
        <dbReference type="Proteomes" id="UP000831290"/>
    </source>
</evidence>
<dbReference type="Proteomes" id="UP000831290">
    <property type="component" value="Chromosome"/>
</dbReference>
<keyword evidence="4 5" id="KW-0472">Membrane</keyword>
<feature type="domain" description="SLC26A/SulP transporter" evidence="6">
    <location>
        <begin position="5"/>
        <end position="391"/>
    </location>
</feature>
<reference evidence="7" key="1">
    <citation type="submission" date="2022-03" db="EMBL/GenBank/DDBJ databases">
        <title>Description of Abyssus ytuae gen. nov., sp. nov., a novel member of the family Flavobacteriaceae isolated from the sediment of Mariana Trench.</title>
        <authorList>
            <person name="Zhang J."/>
            <person name="Xu X."/>
        </authorList>
    </citation>
    <scope>NUCLEOTIDE SEQUENCE</scope>
    <source>
        <strain evidence="7">MT3330</strain>
    </source>
</reference>
<feature type="transmembrane region" description="Helical" evidence="5">
    <location>
        <begin position="39"/>
        <end position="70"/>
    </location>
</feature>
<feature type="transmembrane region" description="Helical" evidence="5">
    <location>
        <begin position="330"/>
        <end position="346"/>
    </location>
</feature>
<feature type="transmembrane region" description="Helical" evidence="5">
    <location>
        <begin position="82"/>
        <end position="108"/>
    </location>
</feature>
<dbReference type="InterPro" id="IPR001902">
    <property type="entry name" value="SLC26A/SulP_fam"/>
</dbReference>